<dbReference type="GO" id="GO:0016787">
    <property type="term" value="F:hydrolase activity"/>
    <property type="evidence" value="ECO:0007669"/>
    <property type="project" value="UniProtKB-KW"/>
</dbReference>
<reference evidence="11 12" key="1">
    <citation type="submission" date="2011-09" db="EMBL/GenBank/DDBJ databases">
        <authorList>
            <consortium name="US DOE Joint Genome Institute (JGI-PGF)"/>
            <person name="Lucas S."/>
            <person name="Han J."/>
            <person name="Lapidus A."/>
            <person name="Cheng J.-F."/>
            <person name="Goodwin L."/>
            <person name="Pitluck S."/>
            <person name="Peters L."/>
            <person name="Land M.L."/>
            <person name="Hauser L."/>
            <person name="Orellana R."/>
            <person name="Lovley D."/>
            <person name="Woyke T.J."/>
        </authorList>
    </citation>
    <scope>NUCLEOTIDE SEQUENCE [LARGE SCALE GENOMIC DNA]</scope>
    <source>
        <strain evidence="11 12">2ac9</strain>
    </source>
</reference>
<dbReference type="eggNOG" id="COG1518">
    <property type="taxonomic scope" value="Bacteria"/>
</dbReference>
<protein>
    <recommendedName>
        <fullName evidence="10">CRISPR-associated endonuclease Cas1</fullName>
        <ecNumber evidence="10">3.1.-.-</ecNumber>
    </recommendedName>
</protein>
<keyword evidence="4 10" id="KW-0378">Hydrolase</keyword>
<dbReference type="Pfam" id="PF01867">
    <property type="entry name" value="Cas_Cas1"/>
    <property type="match status" value="1"/>
</dbReference>
<evidence type="ECO:0000256" key="9">
    <source>
        <dbReference type="ARBA" id="ARBA00038592"/>
    </source>
</evidence>
<dbReference type="PANTHER" id="PTHR34353:SF2">
    <property type="entry name" value="CRISPR-ASSOCIATED ENDONUCLEASE CAS1 1"/>
    <property type="match status" value="1"/>
</dbReference>
<keyword evidence="12" id="KW-1185">Reference proteome</keyword>
<evidence type="ECO:0000256" key="7">
    <source>
        <dbReference type="ARBA" id="ARBA00023125"/>
    </source>
</evidence>
<name>I5B4I2_9BACT</name>
<evidence type="ECO:0000313" key="11">
    <source>
        <dbReference type="EMBL" id="EIM64395.1"/>
    </source>
</evidence>
<dbReference type="OrthoDB" id="9803119at2"/>
<dbReference type="STRING" id="879212.DespoDRAFT_02549"/>
<keyword evidence="3 10" id="KW-0255">Endonuclease</keyword>
<keyword evidence="7 10" id="KW-0238">DNA-binding</keyword>
<dbReference type="RefSeq" id="WP_004073946.1">
    <property type="nucleotide sequence ID" value="NZ_CM001488.1"/>
</dbReference>
<accession>I5B4I2</accession>
<dbReference type="InterPro" id="IPR050646">
    <property type="entry name" value="Cas1"/>
</dbReference>
<dbReference type="GO" id="GO:0043571">
    <property type="term" value="P:maintenance of CRISPR repeat elements"/>
    <property type="evidence" value="ECO:0007669"/>
    <property type="project" value="UniProtKB-UniRule"/>
</dbReference>
<feature type="binding site" evidence="10">
    <location>
        <position position="239"/>
    </location>
    <ligand>
        <name>Mn(2+)</name>
        <dbReference type="ChEBI" id="CHEBI:29035"/>
    </ligand>
</feature>
<evidence type="ECO:0000256" key="8">
    <source>
        <dbReference type="ARBA" id="ARBA00023211"/>
    </source>
</evidence>
<dbReference type="PANTHER" id="PTHR34353">
    <property type="entry name" value="CRISPR-ASSOCIATED ENDONUCLEASE CAS1 1"/>
    <property type="match status" value="1"/>
</dbReference>
<dbReference type="InterPro" id="IPR002729">
    <property type="entry name" value="CRISPR-assoc_Cas1"/>
</dbReference>
<reference evidence="11 12" key="2">
    <citation type="submission" date="2012-02" db="EMBL/GenBank/DDBJ databases">
        <title>Improved High-Quality Draft sequence of Desulfobacter postgatei 2ac9.</title>
        <authorList>
            <consortium name="US DOE Joint Genome Institute"/>
            <person name="Lucas S."/>
            <person name="Han J."/>
            <person name="Lapidus A."/>
            <person name="Cheng J.-F."/>
            <person name="Goodwin L."/>
            <person name="Pitluck S."/>
            <person name="Peters L."/>
            <person name="Ovchinnikova G."/>
            <person name="Held B."/>
            <person name="Detter J.C."/>
            <person name="Han C."/>
            <person name="Tapia R."/>
            <person name="Land M."/>
            <person name="Hauser L."/>
            <person name="Kyrpides N."/>
            <person name="Ivanova N."/>
            <person name="Pagani I."/>
            <person name="Orellana R."/>
            <person name="Lovley D."/>
            <person name="Woyke T."/>
        </authorList>
    </citation>
    <scope>NUCLEOTIDE SEQUENCE [LARGE SCALE GENOMIC DNA]</scope>
    <source>
        <strain evidence="11 12">2ac9</strain>
    </source>
</reference>
<keyword evidence="8 10" id="KW-0464">Manganese</keyword>
<keyword evidence="5 10" id="KW-0460">Magnesium</keyword>
<feature type="binding site" evidence="10">
    <location>
        <position position="158"/>
    </location>
    <ligand>
        <name>Mn(2+)</name>
        <dbReference type="ChEBI" id="CHEBI:29035"/>
    </ligand>
</feature>
<keyword evidence="1 10" id="KW-0540">Nuclease</keyword>
<dbReference type="CDD" id="cd09634">
    <property type="entry name" value="Cas1_I-II-III"/>
    <property type="match status" value="1"/>
</dbReference>
<dbReference type="GO" id="GO:0004519">
    <property type="term" value="F:endonuclease activity"/>
    <property type="evidence" value="ECO:0007669"/>
    <property type="project" value="UniProtKB-UniRule"/>
</dbReference>
<dbReference type="InterPro" id="IPR042206">
    <property type="entry name" value="CRISPR-assoc_Cas1_C"/>
</dbReference>
<dbReference type="GO" id="GO:0003677">
    <property type="term" value="F:DNA binding"/>
    <property type="evidence" value="ECO:0007669"/>
    <property type="project" value="UniProtKB-KW"/>
</dbReference>
<evidence type="ECO:0000256" key="10">
    <source>
        <dbReference type="HAMAP-Rule" id="MF_01470"/>
    </source>
</evidence>
<evidence type="ECO:0000256" key="5">
    <source>
        <dbReference type="ARBA" id="ARBA00022842"/>
    </source>
</evidence>
<dbReference type="AlphaFoldDB" id="I5B4I2"/>
<gene>
    <name evidence="10" type="primary">cas1</name>
    <name evidence="11" type="ORF">DespoDRAFT_02549</name>
</gene>
<dbReference type="Gene3D" id="3.100.10.20">
    <property type="entry name" value="CRISPR-associated endonuclease Cas1, N-terminal domain"/>
    <property type="match status" value="1"/>
</dbReference>
<comment type="subunit">
    <text evidence="9 10">Homodimer, forms a heterotetramer with a Cas2 homodimer.</text>
</comment>
<dbReference type="HAMAP" id="MF_01470">
    <property type="entry name" value="Cas1"/>
    <property type="match status" value="1"/>
</dbReference>
<dbReference type="GO" id="GO:0046872">
    <property type="term" value="F:metal ion binding"/>
    <property type="evidence" value="ECO:0007669"/>
    <property type="project" value="UniProtKB-UniRule"/>
</dbReference>
<sequence>METLYVVEQGAYIRKNAESLDIIKKGQVLESVPAKGLEKLVLTGYVSLSGSMMDFLIKNRVETVFLTPTGRFRARLMIDEHKHVALRKAQYLKLEDPVFKLAVMKVIVAGKLNNMVMFLARRGRDYKEPRLGSAAAGIKALKSSLEKAETPDEVRGFEGAGSRIYFSVFKLLIRNDRFFFNNRNRRPPKDPVNALLSFVYTLLTNEVISAIKTCGLDPYMGTLHEIAYGRPSLACDLVEEYRCLIGDRFVLNLLNRKMIRPEDFLFRDKKIEAYADEKELVAQRVVEMKPHLYRTFISAYEELMRGTSSFRRTIQTQIRGFADCLLDSGKTYRPMTF</sequence>
<dbReference type="HOGENOM" id="CLU_052779_1_0_7"/>
<feature type="binding site" evidence="10">
    <location>
        <position position="224"/>
    </location>
    <ligand>
        <name>Mn(2+)</name>
        <dbReference type="ChEBI" id="CHEBI:29035"/>
    </ligand>
</feature>
<evidence type="ECO:0000256" key="3">
    <source>
        <dbReference type="ARBA" id="ARBA00022759"/>
    </source>
</evidence>
<evidence type="ECO:0000256" key="1">
    <source>
        <dbReference type="ARBA" id="ARBA00022722"/>
    </source>
</evidence>
<evidence type="ECO:0000313" key="12">
    <source>
        <dbReference type="Proteomes" id="UP000005778"/>
    </source>
</evidence>
<keyword evidence="6 10" id="KW-0051">Antiviral defense</keyword>
<dbReference type="NCBIfam" id="TIGR00287">
    <property type="entry name" value="cas1"/>
    <property type="match status" value="1"/>
</dbReference>
<dbReference type="EC" id="3.1.-.-" evidence="10"/>
<proteinExistence type="inferred from homology"/>
<dbReference type="GO" id="GO:0051607">
    <property type="term" value="P:defense response to virus"/>
    <property type="evidence" value="ECO:0007669"/>
    <property type="project" value="UniProtKB-UniRule"/>
</dbReference>
<keyword evidence="2 10" id="KW-0479">Metal-binding</keyword>
<evidence type="ECO:0000256" key="2">
    <source>
        <dbReference type="ARBA" id="ARBA00022723"/>
    </source>
</evidence>
<evidence type="ECO:0000256" key="4">
    <source>
        <dbReference type="ARBA" id="ARBA00022801"/>
    </source>
</evidence>
<dbReference type="EMBL" id="CM001488">
    <property type="protein sequence ID" value="EIM64395.1"/>
    <property type="molecule type" value="Genomic_DNA"/>
</dbReference>
<evidence type="ECO:0000256" key="6">
    <source>
        <dbReference type="ARBA" id="ARBA00023118"/>
    </source>
</evidence>
<dbReference type="InterPro" id="IPR042211">
    <property type="entry name" value="CRISPR-assoc_Cas1_N"/>
</dbReference>
<comment type="cofactor">
    <cofactor evidence="10">
        <name>Mg(2+)</name>
        <dbReference type="ChEBI" id="CHEBI:18420"/>
    </cofactor>
    <cofactor evidence="10">
        <name>Mn(2+)</name>
        <dbReference type="ChEBI" id="CHEBI:29035"/>
    </cofactor>
</comment>
<dbReference type="Gene3D" id="1.20.120.920">
    <property type="entry name" value="CRISPR-associated endonuclease Cas1, C-terminal domain"/>
    <property type="match status" value="1"/>
</dbReference>
<organism evidence="11 12">
    <name type="scientific">Desulfobacter postgatei 2ac9</name>
    <dbReference type="NCBI Taxonomy" id="879212"/>
    <lineage>
        <taxon>Bacteria</taxon>
        <taxon>Pseudomonadati</taxon>
        <taxon>Thermodesulfobacteriota</taxon>
        <taxon>Desulfobacteria</taxon>
        <taxon>Desulfobacterales</taxon>
        <taxon>Desulfobacteraceae</taxon>
        <taxon>Desulfobacter</taxon>
    </lineage>
</organism>
<comment type="function">
    <text evidence="10">CRISPR (clustered regularly interspaced short palindromic repeat), is an adaptive immune system that provides protection against mobile genetic elements (viruses, transposable elements and conjugative plasmids). CRISPR clusters contain spacers, sequences complementary to antecedent mobile elements, and target invading nucleic acids. CRISPR clusters are transcribed and processed into CRISPR RNA (crRNA). Acts as a dsDNA endonuclease. Involved in the integration of spacer DNA into the CRISPR cassette.</text>
</comment>
<dbReference type="Proteomes" id="UP000005778">
    <property type="component" value="Chromosome"/>
</dbReference>
<comment type="similarity">
    <text evidence="10">Belongs to the CRISPR-associated endonuclease Cas1 family.</text>
</comment>